<dbReference type="SUPFAM" id="SSF54001">
    <property type="entry name" value="Cysteine proteinases"/>
    <property type="match status" value="1"/>
</dbReference>
<evidence type="ECO:0000256" key="9">
    <source>
        <dbReference type="ARBA" id="ARBA00022807"/>
    </source>
</evidence>
<reference evidence="16" key="1">
    <citation type="submission" date="2015-08" db="EMBL/GenBank/DDBJ databases">
        <title>Sequenced Genome of Herpes Simplex Virus 1 Encephalitic Clinical Isolate H193.</title>
        <authorList>
            <person name="Sharkey C.M."/>
            <person name="Shreve J.T."/>
            <person name="Renner D.W."/>
            <person name="Szpara M.L."/>
        </authorList>
    </citation>
    <scope>NUCLEOTIDE SEQUENCE</scope>
    <source>
        <strain evidence="16">RDH193</strain>
    </source>
</reference>
<feature type="region of interest" description="Disordered" evidence="14">
    <location>
        <begin position="2553"/>
        <end position="2929"/>
    </location>
</feature>
<name>A0A0S1TJ63_HHV1</name>
<gene>
    <name evidence="16" type="primary">UL36</name>
</gene>
<keyword evidence="6" id="KW-0677">Repeat</keyword>
<feature type="region of interest" description="Disordered" evidence="14">
    <location>
        <begin position="2266"/>
        <end position="2288"/>
    </location>
</feature>
<evidence type="ECO:0000256" key="7">
    <source>
        <dbReference type="ARBA" id="ARBA00022786"/>
    </source>
</evidence>
<feature type="compositionally biased region" description="Polar residues" evidence="14">
    <location>
        <begin position="2909"/>
        <end position="2924"/>
    </location>
</feature>
<evidence type="ECO:0000256" key="8">
    <source>
        <dbReference type="ARBA" id="ARBA00022801"/>
    </source>
</evidence>
<evidence type="ECO:0000256" key="6">
    <source>
        <dbReference type="ARBA" id="ARBA00022737"/>
    </source>
</evidence>
<feature type="compositionally biased region" description="Low complexity" evidence="14">
    <location>
        <begin position="2638"/>
        <end position="2650"/>
    </location>
</feature>
<evidence type="ECO:0000256" key="3">
    <source>
        <dbReference type="ARBA" id="ARBA00022581"/>
    </source>
</evidence>
<feature type="compositionally biased region" description="Pro residues" evidence="14">
    <location>
        <begin position="2814"/>
        <end position="2836"/>
    </location>
</feature>
<dbReference type="GO" id="GO:0004843">
    <property type="term" value="F:cysteine-type deubiquitinase activity"/>
    <property type="evidence" value="ECO:0007669"/>
    <property type="project" value="InterPro"/>
</dbReference>
<keyword evidence="12" id="KW-1035">Host cytoplasm</keyword>
<keyword evidence="13" id="KW-0175">Coiled coil</keyword>
<dbReference type="HAMAP" id="MF_04044">
    <property type="entry name" value="HSV_LTP"/>
    <property type="match status" value="1"/>
</dbReference>
<feature type="domain" description="Peptidase C76" evidence="15">
    <location>
        <begin position="20"/>
        <end position="238"/>
    </location>
</feature>
<dbReference type="Gene3D" id="3.90.70.120">
    <property type="match status" value="1"/>
</dbReference>
<dbReference type="GO" id="GO:0044423">
    <property type="term" value="C:virion component"/>
    <property type="evidence" value="ECO:0007669"/>
    <property type="project" value="UniProtKB-KW"/>
</dbReference>
<evidence type="ECO:0000256" key="10">
    <source>
        <dbReference type="ARBA" id="ARBA00022844"/>
    </source>
</evidence>
<feature type="compositionally biased region" description="Basic residues" evidence="14">
    <location>
        <begin position="386"/>
        <end position="402"/>
    </location>
</feature>
<dbReference type="InterPro" id="IPR005210">
    <property type="entry name" value="Herpes_LT_deneddylase"/>
</dbReference>
<feature type="compositionally biased region" description="Polar residues" evidence="14">
    <location>
        <begin position="2856"/>
        <end position="2867"/>
    </location>
</feature>
<feature type="compositionally biased region" description="Pro residues" evidence="14">
    <location>
        <begin position="2623"/>
        <end position="2637"/>
    </location>
</feature>
<dbReference type="PROSITE" id="PS51521">
    <property type="entry name" value="HTUSP"/>
    <property type="match status" value="1"/>
</dbReference>
<feature type="coiled-coil region" evidence="13">
    <location>
        <begin position="1289"/>
        <end position="1323"/>
    </location>
</feature>
<dbReference type="EMBL" id="KT425108">
    <property type="protein sequence ID" value="ALM22679.1"/>
    <property type="molecule type" value="Genomic_DNA"/>
</dbReference>
<organismHost>
    <name type="scientific">Homo sapiens</name>
    <name type="common">Human</name>
    <dbReference type="NCBI Taxonomy" id="9606"/>
</organismHost>
<dbReference type="FunFam" id="3.90.70.120:FF:000001">
    <property type="entry name" value="Large tegument protein"/>
    <property type="match status" value="1"/>
</dbReference>
<keyword evidence="7" id="KW-0833">Ubl conjugation pathway</keyword>
<feature type="compositionally biased region" description="Pro residues" evidence="14">
    <location>
        <begin position="340"/>
        <end position="363"/>
    </location>
</feature>
<keyword evidence="3" id="KW-0945">Host-virus interaction</keyword>
<dbReference type="Pfam" id="PF03586">
    <property type="entry name" value="Herpes_UL36"/>
    <property type="match status" value="1"/>
</dbReference>
<evidence type="ECO:0000256" key="13">
    <source>
        <dbReference type="SAM" id="Coils"/>
    </source>
</evidence>
<dbReference type="Pfam" id="PF04843">
    <property type="entry name" value="Herpes_teg_N"/>
    <property type="match status" value="1"/>
</dbReference>
<dbReference type="GO" id="GO:0039648">
    <property type="term" value="P:symbiont-mediated perturbation of host ubiquitin-like protein modification"/>
    <property type="evidence" value="ECO:0007669"/>
    <property type="project" value="UniProtKB-KW"/>
</dbReference>
<evidence type="ECO:0000256" key="2">
    <source>
        <dbReference type="ARBA" id="ARBA00022580"/>
    </source>
</evidence>
<keyword evidence="9" id="KW-0788">Thiol protease</keyword>
<evidence type="ECO:0000256" key="12">
    <source>
        <dbReference type="ARBA" id="ARBA00023200"/>
    </source>
</evidence>
<protein>
    <submittedName>
        <fullName evidence="16">UL36</fullName>
    </submittedName>
</protein>
<dbReference type="InterPro" id="IPR034702">
    <property type="entry name" value="HSV_LTP"/>
</dbReference>
<dbReference type="GO" id="GO:0019784">
    <property type="term" value="F:deNEDDylase activity"/>
    <property type="evidence" value="ECO:0007669"/>
    <property type="project" value="InterPro"/>
</dbReference>
<feature type="region of interest" description="Disordered" evidence="14">
    <location>
        <begin position="264"/>
        <end position="478"/>
    </location>
</feature>
<sequence>MIAGTPPHSTMERGGDRDIVVTGARNQFAPDLEPGGSVSCMRSSLSFLSLIFDVGPRDVLSAEAIEGCLVEGGEWTRATAGPGPPRMCSIVELPNFLEYPGARGGLRCVFSRVYGEVGFFGEPAAGLLETQCPAHTFFAGPWALRPLSYTLLTIGPLGMGLFRDGDTAYLFDPHGLPEGTPAFIAKVRAGDMYPYLTYYTRDRPDVRWAGAMVFFVPSGPEPAAPADLTAAALHLYGASETYLQDEAFSERRVAITHPLRGEIAGLGEPCVGVGPREGVGGPGPHPPTAAQSPPPTRARRDDRASETSRGTAGPSAKPEAKRPNRAPDDVWAVALKGTPPTEPPSADPPAAIPPPPPSAPKPPAGEAVEEDDDDMRVLEMGVVPVGRHRARYSAGLPKRRRPTWTPPSSVEDLTSGEKTKRSAPPAKTKKKSTPKGKTPVGAAVPASVPEPVLASAPPDPAGPPVAEAGEDDGPTVPASSQALEALKTRRSPEPPGADLAQLFEAHPNVAATAVKFTACSAALAREVAACSRLTISALRSPYPASPGLLELCVIFFFERVLAFLIENGARTHTQAGVAGPAAALLEFTLSMLPRKTAVGDFLASTRLSLADVAAHLPLVQHVLDENSLIGRLALAKLILVARDVIRETDAFYGELADLELQLRAAPPANLYTRLGEWLLERSQANPDTLFAPATPTHPEPLLYRVQALAKFARGEEIRVEAEDRQMREALDALARGVDAVSQHAGPLGVMPAPAGAAPQGAPRPPPLGPEAVQVRLEEVRTQARRAIEGAVKEYFYRGAVYSAKALQASDNNDRRFHVASAAVVPVVQLLESLPVFDQHTRDIAQRAAIPAPPPIATSPTAILLRDLIQRGQTLDAPEDLAAWLSVLTDAANQGLIERKPLDELARSIRDINDQQARRSSGLAELRRFDALDAALGQQLDSDAAFVPAPGASPYPDDGGLSPEATRMAEEALRQARAMDAAKLTAELAPDARARLRERARSLEAMLEGARERAKVARDAREKFLHKLQGVLRPLPDFVGLKACPAVLATLRASLPAGWSDLPEAVRGAPPEVTAALRADMWGLLGQYRDALEHPTPDTATALSGLHPSFVVVLKNLFADAPETPFLLQFFADHAPIIAHAVSNAINAGSAAVATADPASTVDAAVRAHRVLVDAVTALGAAASDPASPLAFLAAMADSAAGYVKATRLALDARVAIAQLTTLGSAAADLVVQVRRAANQPEGEHASLIQAATRATTGARESLAGHEGRFGGLLHAEGTAGDHSPSGRALQELGKVIGATRRRADELEAATADLREKMAAQRARSSHERWAADVEAVLDRVESGAEFDVVELRRLQALAGTHGYNPRDFRKRAEQALGTNAKAVTLALETALAFNPYTPENQRHPMLPPLAAIHRIDWSAAFGAAADTYADMFRVDTEPLARLLRLAGGLLERAQANDGFIDYHEAVLHLSEDLGGVPALRQYVPFFQKGYAEYVDIRDRLDALRADARRAIGSVALDLAAAAEEISAVRNDPAAAAELVRAGVTLPCPSEDALVACVAALERVDQSPVKDTAYADYVAFVTRQDLADTKDAVVRAKQQRAEATERVTAGLREVLAARERRAQLEAEGLANLKTLLKVVAVPATVAKTLDQARSAEEIADQVEILVDQTEKARELDVQAVAWLEHAQRTFETHPLSAASGDGPGLLTRQGARLQALFDTRRRVEALRRSLEEAEAEWDEVWGRFGRVRGGAWKSPEGFRAACEQLRALQDTTNTVSGLRAQRDYERLPAKYQGVLGAKSAERAGAVEELGGRVAQHADLSARLRDEVVPRVAWEMNFDTLGGLLAEFDAVAGDLAPWAVEEFRGARELIQRRMGLYSAYAKATGQTGAGAAAAPAPLLVDLRALDARARASAPPGQEADPQMLRRRGEAYLRVSGGPGPLVLREATSTLDRPFAPSFLVPDGTPLQYALCFPAVTDKLGALLMCPEAACIRPPLPTDTLESASTVTAMYVLTVINRLQLALSDAQAANFQLFGRFVRHRQARWGASMDAAAELYVALVATTLTREFGCRWAQLEWGGDAAAPGPPLGPHSSTRHRVSFNENDVLVALVASSPEHIYTFWRLDLVRQHEYMHLTLPRAFQNAADSMLFVQRLTPHPDARIRVLPVFSAGGPPTRGLMFGTRLADWRRGKLSETDPLAPWRSVPELGTERGAALGKLSPAQALAAVSVLGRMCLPSTALAALWTCMFPDDYTEYDSFDALLTARLESGQTLSPSGGREASPPAPPNALYRPTGQHVAVPAAATHRTPAARVTAMDLVLAAVLLGAPVVVALRNTTAFSRESELELCLTLFDSRARGPDAALRDAVSSDIETWAVRLLHADLNPIENACLAAQLPRLSALIAERPLARGPPCLVLVDISMTPVAVLWENPDPPGPPDVRFVGSEATEELPFVAGGEDVLAASATDEDPFLARAILGRPFDASLLSGELFPGHPVYQRAPDDQSPSVPNPTPGPADLVGTEGSLGPGSLAPTLFTDATPGEPVPPRMWAWIHGLEELASDDSGGPAPLLAPDPLSPTADQSVPTSQCAPRPPGPAVTAREARPGVPAESTRPAPVGPRDDFRRLPSPQSSPAPPDATAPRPPASSRASAASSSGSRARRHRRARSLARATQASATTQGWRPPALPDTVAPVTDFARPPAPPKPPEPALHALVSGVPLPLGPQFAGQASPALPIDPVPPPVATGTVLPGGENRRPPLTSGPAPTPPRVPVGGPQRRLTRPAVASLSESRESLPSPWDPADPTAPVLGRNPAEPTSSSPAGPSPPPPAVQPVTPPPTSGPPPTYLTLEGGVTPGGPVSRRPTTRQPVATPTTSARPRGHLTVSRLSAPQPQPQPQPQNGHVAPGEYPAVRFRAPQNRPSVPASASSTNPRTGSSLSGVSSWASSLALHIDATPPPVSLLQTLYVSDDEDSDTTSLFLSDSEAEALDPLPREPHSPITNEPFSALSADDSQEVTRLQFGPPPVSANAVLSRRYVQRTGRSALAVLIRACYRLQQQLQRTRRALLHHSDAVLTSLHHVRMLLG</sequence>
<evidence type="ECO:0000256" key="5">
    <source>
        <dbReference type="ARBA" id="ARBA00022670"/>
    </source>
</evidence>
<feature type="compositionally biased region" description="Low complexity" evidence="14">
    <location>
        <begin position="2804"/>
        <end position="2813"/>
    </location>
</feature>
<keyword evidence="1" id="KW-1048">Host nucleus</keyword>
<keyword evidence="2" id="KW-0920">Virion tegument</keyword>
<dbReference type="GO" id="GO:0006508">
    <property type="term" value="P:proteolysis"/>
    <property type="evidence" value="ECO:0007669"/>
    <property type="project" value="UniProtKB-KW"/>
</dbReference>
<dbReference type="GO" id="GO:0039693">
    <property type="term" value="P:viral DNA genome replication"/>
    <property type="evidence" value="ECO:0007669"/>
    <property type="project" value="InterPro"/>
</dbReference>
<proteinExistence type="inferred from homology"/>
<keyword evidence="8" id="KW-0378">Hydrolase</keyword>
<feature type="region of interest" description="Disordered" evidence="14">
    <location>
        <begin position="2488"/>
        <end position="2536"/>
    </location>
</feature>
<evidence type="ECO:0000259" key="15">
    <source>
        <dbReference type="PROSITE" id="PS51521"/>
    </source>
</evidence>
<feature type="compositionally biased region" description="Basic and acidic residues" evidence="14">
    <location>
        <begin position="318"/>
        <end position="328"/>
    </location>
</feature>
<feature type="compositionally biased region" description="Pro residues" evidence="14">
    <location>
        <begin position="283"/>
        <end position="296"/>
    </location>
</feature>
<keyword evidence="11" id="KW-1127">Modulation of host ubiquitin pathway by viral deubiquitinase</keyword>
<feature type="compositionally biased region" description="Pro residues" evidence="14">
    <location>
        <begin position="2692"/>
        <end position="2701"/>
    </location>
</feature>
<feature type="compositionally biased region" description="Basic residues" evidence="14">
    <location>
        <begin position="2651"/>
        <end position="2660"/>
    </location>
</feature>
<evidence type="ECO:0000313" key="16">
    <source>
        <dbReference type="EMBL" id="ALM22679.1"/>
    </source>
</evidence>
<keyword evidence="4" id="KW-1130">Modulation of host ubiquitin pathway by virus</keyword>
<organism evidence="16">
    <name type="scientific">Human herpesvirus 1</name>
    <name type="common">HHV-1</name>
    <name type="synonym">Human herpes simplex virus 1</name>
    <dbReference type="NCBI Taxonomy" id="10298"/>
    <lineage>
        <taxon>Viruses</taxon>
        <taxon>Duplodnaviria</taxon>
        <taxon>Heunggongvirae</taxon>
        <taxon>Peploviricota</taxon>
        <taxon>Herviviricetes</taxon>
        <taxon>Herpesvirales</taxon>
        <taxon>Orthoherpesviridae</taxon>
        <taxon>Alphaherpesvirinae</taxon>
        <taxon>Simplexvirus</taxon>
        <taxon>Simplexvirus humanalpha1</taxon>
    </lineage>
</organism>
<evidence type="ECO:0000256" key="4">
    <source>
        <dbReference type="ARBA" id="ARBA00022662"/>
    </source>
</evidence>
<accession>A0A0S1TJ63</accession>
<dbReference type="InterPro" id="IPR038765">
    <property type="entry name" value="Papain-like_cys_pep_sf"/>
</dbReference>
<feature type="coiled-coil region" evidence="13">
    <location>
        <begin position="992"/>
        <end position="1019"/>
    </location>
</feature>
<dbReference type="InterPro" id="IPR006928">
    <property type="entry name" value="Herpes_teg_USP"/>
</dbReference>
<evidence type="ECO:0000256" key="11">
    <source>
        <dbReference type="ARBA" id="ARBA00022876"/>
    </source>
</evidence>
<evidence type="ECO:0000256" key="14">
    <source>
        <dbReference type="SAM" id="MobiDB-lite"/>
    </source>
</evidence>
<keyword evidence="10" id="KW-0946">Virion</keyword>
<keyword evidence="5" id="KW-0645">Protease</keyword>
<evidence type="ECO:0000256" key="1">
    <source>
        <dbReference type="ARBA" id="ARBA00022562"/>
    </source>
</evidence>